<gene>
    <name evidence="2" type="ORF">KI387_030450</name>
</gene>
<evidence type="ECO:0000256" key="1">
    <source>
        <dbReference type="SAM" id="SignalP"/>
    </source>
</evidence>
<feature type="non-terminal residue" evidence="2">
    <location>
        <position position="1"/>
    </location>
</feature>
<reference evidence="2 3" key="1">
    <citation type="journal article" date="2021" name="Nat. Plants">
        <title>The Taxus genome provides insights into paclitaxel biosynthesis.</title>
        <authorList>
            <person name="Xiong X."/>
            <person name="Gou J."/>
            <person name="Liao Q."/>
            <person name="Li Y."/>
            <person name="Zhou Q."/>
            <person name="Bi G."/>
            <person name="Li C."/>
            <person name="Du R."/>
            <person name="Wang X."/>
            <person name="Sun T."/>
            <person name="Guo L."/>
            <person name="Liang H."/>
            <person name="Lu P."/>
            <person name="Wu Y."/>
            <person name="Zhang Z."/>
            <person name="Ro D.K."/>
            <person name="Shang Y."/>
            <person name="Huang S."/>
            <person name="Yan J."/>
        </authorList>
    </citation>
    <scope>NUCLEOTIDE SEQUENCE [LARGE SCALE GENOMIC DNA]</scope>
    <source>
        <strain evidence="2">Ta-2019</strain>
    </source>
</reference>
<feature type="signal peptide" evidence="1">
    <location>
        <begin position="1"/>
        <end position="23"/>
    </location>
</feature>
<accession>A0AA38CHE7</accession>
<comment type="caution">
    <text evidence="2">The sequence shown here is derived from an EMBL/GenBank/DDBJ whole genome shotgun (WGS) entry which is preliminary data.</text>
</comment>
<feature type="chain" id="PRO_5041316726" evidence="1">
    <location>
        <begin position="24"/>
        <end position="99"/>
    </location>
</feature>
<evidence type="ECO:0000313" key="2">
    <source>
        <dbReference type="EMBL" id="KAH9298768.1"/>
    </source>
</evidence>
<proteinExistence type="predicted"/>
<organism evidence="2 3">
    <name type="scientific">Taxus chinensis</name>
    <name type="common">Chinese yew</name>
    <name type="synonym">Taxus wallichiana var. chinensis</name>
    <dbReference type="NCBI Taxonomy" id="29808"/>
    <lineage>
        <taxon>Eukaryota</taxon>
        <taxon>Viridiplantae</taxon>
        <taxon>Streptophyta</taxon>
        <taxon>Embryophyta</taxon>
        <taxon>Tracheophyta</taxon>
        <taxon>Spermatophyta</taxon>
        <taxon>Pinopsida</taxon>
        <taxon>Pinidae</taxon>
        <taxon>Conifers II</taxon>
        <taxon>Cupressales</taxon>
        <taxon>Taxaceae</taxon>
        <taxon>Taxus</taxon>
    </lineage>
</organism>
<evidence type="ECO:0000313" key="3">
    <source>
        <dbReference type="Proteomes" id="UP000824469"/>
    </source>
</evidence>
<protein>
    <submittedName>
        <fullName evidence="2">Uncharacterized protein</fullName>
    </submittedName>
</protein>
<dbReference type="EMBL" id="JAHRHJ020000010">
    <property type="protein sequence ID" value="KAH9298768.1"/>
    <property type="molecule type" value="Genomic_DNA"/>
</dbReference>
<sequence>ARGFRHCKGRARGLWALFQPASAVYIEVASSLARCGLDLTSLAPVILERRESAFGRCWKTFKGVGKLGQEIWAKAVEKVWARKNVNLHLGNALALIPAV</sequence>
<keyword evidence="3" id="KW-1185">Reference proteome</keyword>
<name>A0AA38CHE7_TAXCH</name>
<keyword evidence="1" id="KW-0732">Signal</keyword>
<dbReference type="AlphaFoldDB" id="A0AA38CHE7"/>
<dbReference type="Proteomes" id="UP000824469">
    <property type="component" value="Unassembled WGS sequence"/>
</dbReference>